<feature type="domain" description="Protein kinase" evidence="5">
    <location>
        <begin position="24"/>
        <end position="270"/>
    </location>
</feature>
<evidence type="ECO:0000256" key="1">
    <source>
        <dbReference type="ARBA" id="ARBA00005843"/>
    </source>
</evidence>
<gene>
    <name evidence="7" type="ORF">M9Y10_037030</name>
</gene>
<dbReference type="PROSITE" id="PS50023">
    <property type="entry name" value="LIM_DOMAIN_2"/>
    <property type="match status" value="1"/>
</dbReference>
<sequence>MSLAVENLDLTQYSIDKWIEGTKCSNFYEIKENQTQKIYRAEISRNIITKDVKEVNSFFKKEVHSISLLDHPSILKIFGFNYKDFNSKNRPTIITEFFSVHSLEELTAKKNLDQEPIKMNDTEKMICIYGIASAMAFSHKNGIIHGDLSPETILIDDNFHPKIMYSKIMKSINEHIYQDEYDDTSVCVLSGLVRDSSTKEDDVFSFSLLLYLILKGHPMDSDKQNKPVKFRKSVPHAFRELFNACYSEIPEKRPTFEEIIRSLRSNKKFLSEKVNTKKFYEYADSLDDDANISTTDCIDEINYIHDKNSYISNEDSYLSIGNSYVSIENNYISDEISYISNENSYESNEISHIDDDDNNNVIEPIRENSSICKVCKKQIENQTDLFYYRRYLYHTNCIRCRICDKHLITIKGDKNKGEKEEKTVSDDFVYLYPDFFLCRDHFEEYKNQRNPLPREIQVEYANKMIRNTIDELFYPYENDTDALPLNKLFKYFVPSVTFHFTNSPGQIDYNELLKVIPKDMIIINIERGSTFLTIAFIAAGKARQTERDYYEIISPLRLFFNSAIGHSIIGKMDKTSFSVPDKESIKMLFCRDSINLLHLEDILKDVSFDIIEREVKKRLKKKQQKEEWDLIFNNQKLYDEAEEAVRKEIEENEIDLIVTGITIIANNQYESFKTLETKILNKEELYLFHGTKIEYQIDIAKDGFLSPSDLEKKGKIVKTTDAGEFGKGFYATNNIFYALMYSSENKNQYLEINEKNSVICCKTIYNKDFRAYLNNLKNSKFYNQGTFFFGQDMHDDIKENNGIHQIFVESKTSFHPYGINNQKSKQSNNKQSFVTAFEYVFPNSNQLIPVFSLTIMRPEYYVLWLNEKGENDNESSNYLFDLRHEAEVNVYYKQTIDEAFKLVNRKTRCKLKFIITVENIDLCRNYINRIRGCHQNNFICLIFSSKRRLIELSLEMENVIFTDEFVNLDRFIKMPLENDLIINFYEDLENKYKIKFNINEDQLIEFHPNNWIN</sequence>
<dbReference type="Pfam" id="PF00644">
    <property type="entry name" value="PARP"/>
    <property type="match status" value="1"/>
</dbReference>
<evidence type="ECO:0000313" key="8">
    <source>
        <dbReference type="Proteomes" id="UP001470230"/>
    </source>
</evidence>
<dbReference type="InterPro" id="IPR051681">
    <property type="entry name" value="Ser/Thr_Kinases-Pseudokinases"/>
</dbReference>
<dbReference type="Proteomes" id="UP001470230">
    <property type="component" value="Unassembled WGS sequence"/>
</dbReference>
<dbReference type="InterPro" id="IPR011009">
    <property type="entry name" value="Kinase-like_dom_sf"/>
</dbReference>
<keyword evidence="3 4" id="KW-0862">Zinc</keyword>
<dbReference type="Gene3D" id="2.10.110.10">
    <property type="entry name" value="Cysteine Rich Protein"/>
    <property type="match status" value="1"/>
</dbReference>
<proteinExistence type="inferred from homology"/>
<accession>A0ABR2GST4</accession>
<dbReference type="Pfam" id="PF07714">
    <property type="entry name" value="PK_Tyr_Ser-Thr"/>
    <property type="match status" value="1"/>
</dbReference>
<dbReference type="EMBL" id="JAPFFF010000062">
    <property type="protein sequence ID" value="KAK8836994.1"/>
    <property type="molecule type" value="Genomic_DNA"/>
</dbReference>
<dbReference type="InterPro" id="IPR001781">
    <property type="entry name" value="Znf_LIM"/>
</dbReference>
<keyword evidence="8" id="KW-1185">Reference proteome</keyword>
<evidence type="ECO:0000256" key="3">
    <source>
        <dbReference type="ARBA" id="ARBA00022833"/>
    </source>
</evidence>
<dbReference type="SMART" id="SM00220">
    <property type="entry name" value="S_TKc"/>
    <property type="match status" value="1"/>
</dbReference>
<evidence type="ECO:0000259" key="6">
    <source>
        <dbReference type="PROSITE" id="PS50023"/>
    </source>
</evidence>
<feature type="domain" description="LIM zinc-binding" evidence="6">
    <location>
        <begin position="370"/>
        <end position="448"/>
    </location>
</feature>
<dbReference type="InterPro" id="IPR000719">
    <property type="entry name" value="Prot_kinase_dom"/>
</dbReference>
<dbReference type="InterPro" id="IPR001245">
    <property type="entry name" value="Ser-Thr/Tyr_kinase_cat_dom"/>
</dbReference>
<keyword evidence="4" id="KW-0440">LIM domain</keyword>
<dbReference type="Gene3D" id="3.90.228.10">
    <property type="match status" value="1"/>
</dbReference>
<organism evidence="7 8">
    <name type="scientific">Tritrichomonas musculus</name>
    <dbReference type="NCBI Taxonomy" id="1915356"/>
    <lineage>
        <taxon>Eukaryota</taxon>
        <taxon>Metamonada</taxon>
        <taxon>Parabasalia</taxon>
        <taxon>Tritrichomonadida</taxon>
        <taxon>Tritrichomonadidae</taxon>
        <taxon>Tritrichomonas</taxon>
    </lineage>
</organism>
<protein>
    <recommendedName>
        <fullName evidence="9">Protein kinase domain-containing protein</fullName>
    </recommendedName>
</protein>
<dbReference type="CDD" id="cd08368">
    <property type="entry name" value="LIM"/>
    <property type="match status" value="1"/>
</dbReference>
<dbReference type="PANTHER" id="PTHR44329">
    <property type="entry name" value="SERINE/THREONINE-PROTEIN KINASE TNNI3K-RELATED"/>
    <property type="match status" value="1"/>
</dbReference>
<evidence type="ECO:0008006" key="9">
    <source>
        <dbReference type="Google" id="ProtNLM"/>
    </source>
</evidence>
<dbReference type="PANTHER" id="PTHR44329:SF214">
    <property type="entry name" value="PROTEIN KINASE DOMAIN-CONTAINING PROTEIN"/>
    <property type="match status" value="1"/>
</dbReference>
<comment type="similarity">
    <text evidence="1">Belongs to the protein kinase superfamily. TKL Ser/Thr protein kinase family.</text>
</comment>
<evidence type="ECO:0000256" key="4">
    <source>
        <dbReference type="PROSITE-ProRule" id="PRU00125"/>
    </source>
</evidence>
<comment type="caution">
    <text evidence="7">The sequence shown here is derived from an EMBL/GenBank/DDBJ whole genome shotgun (WGS) entry which is preliminary data.</text>
</comment>
<reference evidence="7 8" key="1">
    <citation type="submission" date="2024-04" db="EMBL/GenBank/DDBJ databases">
        <title>Tritrichomonas musculus Genome.</title>
        <authorList>
            <person name="Alves-Ferreira E."/>
            <person name="Grigg M."/>
            <person name="Lorenzi H."/>
            <person name="Galac M."/>
        </authorList>
    </citation>
    <scope>NUCLEOTIDE SEQUENCE [LARGE SCALE GENOMIC DNA]</scope>
    <source>
        <strain evidence="7 8">EAF2021</strain>
    </source>
</reference>
<name>A0ABR2GST4_9EUKA</name>
<evidence type="ECO:0000259" key="5">
    <source>
        <dbReference type="PROSITE" id="PS50011"/>
    </source>
</evidence>
<dbReference type="SUPFAM" id="SSF56399">
    <property type="entry name" value="ADP-ribosylation"/>
    <property type="match status" value="1"/>
</dbReference>
<dbReference type="Gene3D" id="1.10.510.10">
    <property type="entry name" value="Transferase(Phosphotransferase) domain 1"/>
    <property type="match status" value="1"/>
</dbReference>
<keyword evidence="2 4" id="KW-0479">Metal-binding</keyword>
<dbReference type="PROSITE" id="PS00478">
    <property type="entry name" value="LIM_DOMAIN_1"/>
    <property type="match status" value="1"/>
</dbReference>
<dbReference type="SUPFAM" id="SSF56112">
    <property type="entry name" value="Protein kinase-like (PK-like)"/>
    <property type="match status" value="1"/>
</dbReference>
<evidence type="ECO:0000256" key="2">
    <source>
        <dbReference type="ARBA" id="ARBA00022723"/>
    </source>
</evidence>
<evidence type="ECO:0000313" key="7">
    <source>
        <dbReference type="EMBL" id="KAK8836994.1"/>
    </source>
</evidence>
<dbReference type="PROSITE" id="PS50011">
    <property type="entry name" value="PROTEIN_KINASE_DOM"/>
    <property type="match status" value="1"/>
</dbReference>
<dbReference type="InterPro" id="IPR012317">
    <property type="entry name" value="Poly(ADP-ribose)pol_cat_dom"/>
</dbReference>